<dbReference type="AlphaFoldDB" id="A0ABD4SZK2"/>
<keyword evidence="1" id="KW-0812">Transmembrane</keyword>
<evidence type="ECO:0000256" key="1">
    <source>
        <dbReference type="SAM" id="Phobius"/>
    </source>
</evidence>
<evidence type="ECO:0008006" key="4">
    <source>
        <dbReference type="Google" id="ProtNLM"/>
    </source>
</evidence>
<feature type="transmembrane region" description="Helical" evidence="1">
    <location>
        <begin position="72"/>
        <end position="91"/>
    </location>
</feature>
<dbReference type="RefSeq" id="WP_166283871.1">
    <property type="nucleotide sequence ID" value="NZ_JTHE03000016.1"/>
</dbReference>
<feature type="transmembrane region" description="Helical" evidence="1">
    <location>
        <begin position="25"/>
        <end position="42"/>
    </location>
</feature>
<organism evidence="2 3">
    <name type="scientific">Lyngbya confervoides BDU141951</name>
    <dbReference type="NCBI Taxonomy" id="1574623"/>
    <lineage>
        <taxon>Bacteria</taxon>
        <taxon>Bacillati</taxon>
        <taxon>Cyanobacteriota</taxon>
        <taxon>Cyanophyceae</taxon>
        <taxon>Oscillatoriophycideae</taxon>
        <taxon>Oscillatoriales</taxon>
        <taxon>Microcoleaceae</taxon>
        <taxon>Lyngbya</taxon>
    </lineage>
</organism>
<keyword evidence="1" id="KW-1133">Transmembrane helix</keyword>
<reference evidence="2 3" key="1">
    <citation type="journal article" date="2015" name="Genome Announc.">
        <title>Draft Genome Sequence of Filamentous Marine Cyanobacterium Lyngbya confervoides Strain BDU141951.</title>
        <authorList>
            <person name="Chandrababunaidu M.M."/>
            <person name="Sen D."/>
            <person name="Tripathy S."/>
        </authorList>
    </citation>
    <scope>NUCLEOTIDE SEQUENCE [LARGE SCALE GENOMIC DNA]</scope>
    <source>
        <strain evidence="2 3">BDU141951</strain>
    </source>
</reference>
<comment type="caution">
    <text evidence="2">The sequence shown here is derived from an EMBL/GenBank/DDBJ whole genome shotgun (WGS) entry which is preliminary data.</text>
</comment>
<keyword evidence="1" id="KW-0472">Membrane</keyword>
<gene>
    <name evidence="2" type="ORF">QQ91_0002585</name>
</gene>
<feature type="transmembrane region" description="Helical" evidence="1">
    <location>
        <begin position="305"/>
        <end position="322"/>
    </location>
</feature>
<evidence type="ECO:0000313" key="3">
    <source>
        <dbReference type="Proteomes" id="UP000031561"/>
    </source>
</evidence>
<dbReference type="Proteomes" id="UP000031561">
    <property type="component" value="Unassembled WGS sequence"/>
</dbReference>
<keyword evidence="3" id="KW-1185">Reference proteome</keyword>
<proteinExistence type="predicted"/>
<feature type="transmembrane region" description="Helical" evidence="1">
    <location>
        <begin position="376"/>
        <end position="396"/>
    </location>
</feature>
<feature type="transmembrane region" description="Helical" evidence="1">
    <location>
        <begin position="334"/>
        <end position="356"/>
    </location>
</feature>
<feature type="transmembrane region" description="Helical" evidence="1">
    <location>
        <begin position="49"/>
        <end position="66"/>
    </location>
</feature>
<name>A0ABD4SZK2_9CYAN</name>
<dbReference type="EMBL" id="JTHE03000016">
    <property type="protein sequence ID" value="MCM1981719.1"/>
    <property type="molecule type" value="Genomic_DNA"/>
</dbReference>
<feature type="transmembrane region" description="Helical" evidence="1">
    <location>
        <begin position="255"/>
        <end position="285"/>
    </location>
</feature>
<feature type="transmembrane region" description="Helical" evidence="1">
    <location>
        <begin position="154"/>
        <end position="174"/>
    </location>
</feature>
<protein>
    <recommendedName>
        <fullName evidence="4">Glycosyltransferase RgtA/B/C/D-like domain-containing protein</fullName>
    </recommendedName>
</protein>
<accession>A0ABD4SZK2</accession>
<feature type="transmembrane region" description="Helical" evidence="1">
    <location>
        <begin position="103"/>
        <end position="123"/>
    </location>
</feature>
<feature type="transmembrane region" description="Helical" evidence="1">
    <location>
        <begin position="194"/>
        <end position="214"/>
    </location>
</feature>
<feature type="transmembrane region" description="Helical" evidence="1">
    <location>
        <begin position="220"/>
        <end position="243"/>
    </location>
</feature>
<sequence>MNSFSFFAILYMISYLLDQMETWDQGFSTFAGIALVIAILVRGFKRFDFFIFLLITTAEILIYRFPNLSNHGNVFLFCNVLLMTGMVYSWIRPARYPTDQSYYEMIGPPLRITLITTYFFAGFHKLNQDFFNPQVSCAGEFILQRMNLMLSSQIWGIPTSTVLGLGLLLITYLFYRASPVSLAHLIEPRYRRQLLGVIAPLMIGLFVLIAVPILSMTVPAVLVISTAVMIILWECLGAAGLCVPRAQLYVVVFSWLMHLILSLIGFVDFSSFATALLFTFIPAPYSQRLLKSQPISLLNWRIHRIHLYVLLTLLDGGIMGIHHQIQPLFAYHRVVSGLLFIGASLQLFWPVLQILVQTEAPPAWQGVPLWNARTPKFLLIFSLVLIVFGLSPYLGLRTAGTFTMFSNLRTEGPRSNHLLLATNPLKVWGYQEDLVKVLEMNPDFARDSRRFQDLEGNFLPVVEFQKLIHRYGMQDEGFPLWTFEYEGKRYHDIDLPNSPLWPTKAPSWEMTWMEFRLVQAEGANLCRW</sequence>
<evidence type="ECO:0000313" key="2">
    <source>
        <dbReference type="EMBL" id="MCM1981719.1"/>
    </source>
</evidence>